<keyword evidence="3" id="KW-1185">Reference proteome</keyword>
<evidence type="ECO:0000313" key="3">
    <source>
        <dbReference type="Proteomes" id="UP000280346"/>
    </source>
</evidence>
<evidence type="ECO:0000259" key="1">
    <source>
        <dbReference type="PROSITE" id="PS50056"/>
    </source>
</evidence>
<protein>
    <submittedName>
        <fullName evidence="2">Protein-tyrosine-phosphatase</fullName>
    </submittedName>
</protein>
<reference evidence="2 3" key="1">
    <citation type="submission" date="2018-12" db="EMBL/GenBank/DDBJ databases">
        <authorList>
            <person name="Yang Y."/>
        </authorList>
    </citation>
    <scope>NUCLEOTIDE SEQUENCE [LARGE SCALE GENOMIC DNA]</scope>
    <source>
        <strain evidence="2 3">GSF71</strain>
    </source>
</reference>
<dbReference type="InterPro" id="IPR000387">
    <property type="entry name" value="Tyr_Pase_dom"/>
</dbReference>
<dbReference type="Gene3D" id="3.90.190.10">
    <property type="entry name" value="Protein tyrosine phosphatase superfamily"/>
    <property type="match status" value="1"/>
</dbReference>
<proteinExistence type="predicted"/>
<comment type="caution">
    <text evidence="2">The sequence shown here is derived from an EMBL/GenBank/DDBJ whole genome shotgun (WGS) entry which is preliminary data.</text>
</comment>
<dbReference type="PROSITE" id="PS00383">
    <property type="entry name" value="TYR_PHOSPHATASE_1"/>
    <property type="match status" value="1"/>
</dbReference>
<dbReference type="OrthoDB" id="437665at2"/>
<evidence type="ECO:0000313" key="2">
    <source>
        <dbReference type="EMBL" id="RUQ76032.1"/>
    </source>
</evidence>
<sequence length="192" mass="21303">MASDFVPFGLTVCGIEELCDFGGGKVSHVLSILDPDHPEPTAFGDYGEHERLELRFHDIIDPTRGQIAPQKADVERILAFGRDLLSEPVDCRHLLVHCHAGISRSTAALTMILAQARPERPAADAMAAVAGIRAKAWPNLRMIEFADDLLGRKGDLVEAARQRHHTLGRQRPELVQFMIDNGRIREVEDLID</sequence>
<feature type="domain" description="Tyrosine specific protein phosphatases" evidence="1">
    <location>
        <begin position="75"/>
        <end position="135"/>
    </location>
</feature>
<dbReference type="InterPro" id="IPR016130">
    <property type="entry name" value="Tyr_Pase_AS"/>
</dbReference>
<organism evidence="2 3">
    <name type="scientific">Azospirillum doebereinerae</name>
    <dbReference type="NCBI Taxonomy" id="92933"/>
    <lineage>
        <taxon>Bacteria</taxon>
        <taxon>Pseudomonadati</taxon>
        <taxon>Pseudomonadota</taxon>
        <taxon>Alphaproteobacteria</taxon>
        <taxon>Rhodospirillales</taxon>
        <taxon>Azospirillaceae</taxon>
        <taxon>Azospirillum</taxon>
    </lineage>
</organism>
<dbReference type="AlphaFoldDB" id="A0A433JFS8"/>
<name>A0A433JFS8_9PROT</name>
<dbReference type="RefSeq" id="WP_126994500.1">
    <property type="nucleotide sequence ID" value="NZ_CP173190.1"/>
</dbReference>
<dbReference type="Proteomes" id="UP000280346">
    <property type="component" value="Unassembled WGS sequence"/>
</dbReference>
<dbReference type="SUPFAM" id="SSF52799">
    <property type="entry name" value="(Phosphotyrosine protein) phosphatases II"/>
    <property type="match status" value="1"/>
</dbReference>
<dbReference type="InterPro" id="IPR029021">
    <property type="entry name" value="Prot-tyrosine_phosphatase-like"/>
</dbReference>
<dbReference type="EMBL" id="RZIJ01000001">
    <property type="protein sequence ID" value="RUQ76032.1"/>
    <property type="molecule type" value="Genomic_DNA"/>
</dbReference>
<gene>
    <name evidence="2" type="ORF">EJ913_02675</name>
</gene>
<accession>A0A433JFS8</accession>
<dbReference type="PROSITE" id="PS50056">
    <property type="entry name" value="TYR_PHOSPHATASE_2"/>
    <property type="match status" value="1"/>
</dbReference>